<feature type="compositionally biased region" description="Basic and acidic residues" evidence="2">
    <location>
        <begin position="575"/>
        <end position="588"/>
    </location>
</feature>
<dbReference type="AlphaFoldDB" id="A0A7R9H7Q5"/>
<name>A0A7R9H7Q5_TIMPO</name>
<feature type="coiled-coil region" evidence="1">
    <location>
        <begin position="87"/>
        <end position="146"/>
    </location>
</feature>
<feature type="compositionally biased region" description="Polar residues" evidence="2">
    <location>
        <begin position="546"/>
        <end position="571"/>
    </location>
</feature>
<feature type="compositionally biased region" description="Basic and acidic residues" evidence="2">
    <location>
        <begin position="247"/>
        <end position="267"/>
    </location>
</feature>
<gene>
    <name evidence="3" type="ORF">TPSB3V08_LOCUS7592</name>
</gene>
<organism evidence="3">
    <name type="scientific">Timema poppense</name>
    <name type="common">Walking stick</name>
    <dbReference type="NCBI Taxonomy" id="170557"/>
    <lineage>
        <taxon>Eukaryota</taxon>
        <taxon>Metazoa</taxon>
        <taxon>Ecdysozoa</taxon>
        <taxon>Arthropoda</taxon>
        <taxon>Hexapoda</taxon>
        <taxon>Insecta</taxon>
        <taxon>Pterygota</taxon>
        <taxon>Neoptera</taxon>
        <taxon>Polyneoptera</taxon>
        <taxon>Phasmatodea</taxon>
        <taxon>Timematodea</taxon>
        <taxon>Timematoidea</taxon>
        <taxon>Timematidae</taxon>
        <taxon>Timema</taxon>
    </lineage>
</organism>
<feature type="region of interest" description="Disordered" evidence="2">
    <location>
        <begin position="247"/>
        <end position="279"/>
    </location>
</feature>
<evidence type="ECO:0000313" key="3">
    <source>
        <dbReference type="EMBL" id="CAD7410890.1"/>
    </source>
</evidence>
<feature type="compositionally biased region" description="Polar residues" evidence="2">
    <location>
        <begin position="482"/>
        <end position="497"/>
    </location>
</feature>
<feature type="compositionally biased region" description="Basic residues" evidence="2">
    <location>
        <begin position="524"/>
        <end position="540"/>
    </location>
</feature>
<feature type="compositionally biased region" description="Low complexity" evidence="2">
    <location>
        <begin position="664"/>
        <end position="682"/>
    </location>
</feature>
<feature type="region of interest" description="Disordered" evidence="2">
    <location>
        <begin position="402"/>
        <end position="682"/>
    </location>
</feature>
<dbReference type="PANTHER" id="PTHR15742">
    <property type="entry name" value="GIRDIN"/>
    <property type="match status" value="1"/>
</dbReference>
<dbReference type="EMBL" id="OD005034">
    <property type="protein sequence ID" value="CAD7410890.1"/>
    <property type="molecule type" value="Genomic_DNA"/>
</dbReference>
<feature type="compositionally biased region" description="Basic and acidic residues" evidence="2">
    <location>
        <begin position="402"/>
        <end position="412"/>
    </location>
</feature>
<keyword evidence="1" id="KW-0175">Coiled coil</keyword>
<feature type="compositionally biased region" description="Polar residues" evidence="2">
    <location>
        <begin position="440"/>
        <end position="451"/>
    </location>
</feature>
<accession>A0A7R9H7Q5</accession>
<feature type="compositionally biased region" description="Polar residues" evidence="2">
    <location>
        <begin position="459"/>
        <end position="470"/>
    </location>
</feature>
<protein>
    <submittedName>
        <fullName evidence="3">Uncharacterized protein</fullName>
    </submittedName>
</protein>
<dbReference type="InterPro" id="IPR049885">
    <property type="entry name" value="MTCL1-3"/>
</dbReference>
<feature type="compositionally biased region" description="Polar residues" evidence="2">
    <location>
        <begin position="653"/>
        <end position="663"/>
    </location>
</feature>
<evidence type="ECO:0000256" key="1">
    <source>
        <dbReference type="SAM" id="Coils"/>
    </source>
</evidence>
<proteinExistence type="predicted"/>
<evidence type="ECO:0000256" key="2">
    <source>
        <dbReference type="SAM" id="MobiDB-lite"/>
    </source>
</evidence>
<feature type="compositionally biased region" description="Low complexity" evidence="2">
    <location>
        <begin position="634"/>
        <end position="652"/>
    </location>
</feature>
<reference evidence="3" key="1">
    <citation type="submission" date="2020-11" db="EMBL/GenBank/DDBJ databases">
        <authorList>
            <person name="Tran Van P."/>
        </authorList>
    </citation>
    <scope>NUCLEOTIDE SEQUENCE</scope>
</reference>
<dbReference type="PANTHER" id="PTHR15742:SF5">
    <property type="entry name" value="GIRDIN"/>
    <property type="match status" value="1"/>
</dbReference>
<sequence>MILEARFLTSPDGLKYLCERPAQSWKKEVREAEKGGGEGISHLSDDDRDRWRERGKAAMGVETILWVRAQHSGALYDSLTNKETMVTEETRMKVASLEQQVSCMEDELSESRLESSKLKTELISERSSWEVKMSEMQSRINELEEDRILTSGRSKIPGMRTRMELAWHKEREEQHRLLQETSTLARDLRQTLFEVERERDKERLEAKRRLDQLKKSTEEEQDENRKKVTELQCDLLELRDAHAKLRTTNEKLRREKERSEREREELRQQVASKKRTEQDEERKINLLLEQVDELMGMAPDLFIQKQKTSGLAAVTTPTPPRRLRLVTFVSMVTNATRKLHRSSPRLFGQIYTWSRDCQCSYQRHEPTRRRIKSSVDRNDQLRTTVQRLAAATDELKVYQRLSEEERDKERAKRALGFRRAASTESENPSLGPELRKKKVSNGSRSTGTKQGSLYRKSLSLEQTSAQQDQSIWKGEDDKDGSHSSLQSIDSATDQRFYTLQRRDASMDSRLSGGSTQSDVVHSGEKKKKKGIFVKLKKMAKSRSIDETNTGSDYTMGSQASGSMGSYGSDTSIGGAEEKGSKKDLRDRLTGIFKKSGGSRSASLERGVKPPKEQSPALPERSDSTQRPLVRALATGSTNTSSSPRPPTTASDSNETSSNSRPLGSTTRRTTASSTTSFVRRAK</sequence>